<accession>A0AA37VP12</accession>
<dbReference type="InterPro" id="IPR011008">
    <property type="entry name" value="Dimeric_a/b-barrel"/>
</dbReference>
<dbReference type="Pfam" id="PF03992">
    <property type="entry name" value="ABM"/>
    <property type="match status" value="1"/>
</dbReference>
<name>A0AA37VP12_PSEPU</name>
<feature type="domain" description="ABM" evidence="1">
    <location>
        <begin position="10"/>
        <end position="72"/>
    </location>
</feature>
<dbReference type="InterPro" id="IPR007138">
    <property type="entry name" value="ABM_dom"/>
</dbReference>
<organism evidence="2 3">
    <name type="scientific">Pseudomonas putida</name>
    <name type="common">Arthrobacter siderocapsulatus</name>
    <dbReference type="NCBI Taxonomy" id="303"/>
    <lineage>
        <taxon>Bacteria</taxon>
        <taxon>Pseudomonadati</taxon>
        <taxon>Pseudomonadota</taxon>
        <taxon>Gammaproteobacteria</taxon>
        <taxon>Pseudomonadales</taxon>
        <taxon>Pseudomonadaceae</taxon>
        <taxon>Pseudomonas</taxon>
    </lineage>
</organism>
<gene>
    <name evidence="2" type="ORF">PPUN14671_38290</name>
</gene>
<sequence length="128" mass="14204">MLASPHALWYTQMIEYEVPGMCQQALAQALVARSEELAKRCEGLQGVSIQASDDGSRVLQYLQWQSRQAWAAAAVHFVEESFLELLGQHQARGVNFAAYQTLRSLVRGADGGLHCEVGEPQAYRRALL</sequence>
<reference evidence="2" key="1">
    <citation type="submission" date="2023-01" db="EMBL/GenBank/DDBJ databases">
        <title>Whole-genome sequence of Pseudomonas putida NBRC 14671.</title>
        <authorList>
            <person name="Morohoshi T."/>
            <person name="Someya N."/>
        </authorList>
    </citation>
    <scope>NUCLEOTIDE SEQUENCE</scope>
    <source>
        <strain evidence="2">NBRC 14671</strain>
    </source>
</reference>
<dbReference type="Gene3D" id="3.30.70.100">
    <property type="match status" value="1"/>
</dbReference>
<evidence type="ECO:0000313" key="2">
    <source>
        <dbReference type="EMBL" id="GLO36993.1"/>
    </source>
</evidence>
<dbReference type="EMBL" id="BSKJ01000009">
    <property type="protein sequence ID" value="GLO36993.1"/>
    <property type="molecule type" value="Genomic_DNA"/>
</dbReference>
<comment type="caution">
    <text evidence="2">The sequence shown here is derived from an EMBL/GenBank/DDBJ whole genome shotgun (WGS) entry which is preliminary data.</text>
</comment>
<proteinExistence type="predicted"/>
<dbReference type="AlphaFoldDB" id="A0AA37VP12"/>
<dbReference type="RefSeq" id="WP_284356384.1">
    <property type="nucleotide sequence ID" value="NZ_BSKF01000013.1"/>
</dbReference>
<dbReference type="SUPFAM" id="SSF54909">
    <property type="entry name" value="Dimeric alpha+beta barrel"/>
    <property type="match status" value="1"/>
</dbReference>
<evidence type="ECO:0000313" key="3">
    <source>
        <dbReference type="Proteomes" id="UP001161257"/>
    </source>
</evidence>
<dbReference type="Proteomes" id="UP001161257">
    <property type="component" value="Unassembled WGS sequence"/>
</dbReference>
<evidence type="ECO:0000259" key="1">
    <source>
        <dbReference type="Pfam" id="PF03992"/>
    </source>
</evidence>
<protein>
    <recommendedName>
        <fullName evidence="1">ABM domain-containing protein</fullName>
    </recommendedName>
</protein>